<dbReference type="InterPro" id="IPR059029">
    <property type="entry name" value="FAM13A_dom"/>
</dbReference>
<reference evidence="5 6" key="1">
    <citation type="submission" date="2023-10" db="EMBL/GenBank/DDBJ databases">
        <title>Genomes of two closely related lineages of the louse Polyplax serrata with different host specificities.</title>
        <authorList>
            <person name="Martinu J."/>
            <person name="Tarabai H."/>
            <person name="Stefka J."/>
            <person name="Hypsa V."/>
        </authorList>
    </citation>
    <scope>NUCLEOTIDE SEQUENCE [LARGE SCALE GENOMIC DNA]</scope>
    <source>
        <strain evidence="5">HR10_N</strain>
    </source>
</reference>
<feature type="coiled-coil region" evidence="2">
    <location>
        <begin position="656"/>
        <end position="683"/>
    </location>
</feature>
<accession>A0AAN8NLR4</accession>
<comment type="similarity">
    <text evidence="1">Belongs to the FAM13 family.</text>
</comment>
<sequence>MLKRKMMQFCILFQESRLSKMKRILTTTILLGRRGKKESVHSLSTKTFEFGDKGTADFYEKEGLEKDLELNNGKMKIDEVHKCKTTKGLRTKSSKQRYDENMDTENMTSKTDLAPCLIKKSGSGKKTNEICLELSEDQTSPTTENTLKPRKRKERLDSEGSIKQENKVIRSNSEERSDGVENKDKDANMRRVSSHEDFSRVRVLQEINSQSSGLPDENEGLERAFKRNGFCMEEMFHNAEELEHERIRSCERFSRAVAPPRGRRNFPRKRIKGSKKKFEFGEPSHVKKDIPKEGTLIREAAMKLTERDSSPSPEESSSPPALDISSLHRQMEGSEPITSRGKVMSPEDEPESPSLEVLISPRNSLVMRLLNSDPSVPPSPPREHNIRHGKYDSQERKLTKQINSIKRNLKRYEEGFQEEFGYRPSQADKMANKDIKKMCSDLNKLRSQLTQFREESMNDPIPAPKHLSFLTCLESGSQQNVTPNVSKHQKSNKTMEEVLQEVEKRLQEKRAQSGRSSEISEMNRGDLLEEKLAVQKALLHLENVFGRPVTKEDRDLVRPLYQRYRSLKRLVIRSTGGKLNNSTGELATILEHETMEFTNSPSTSFDLGEGTLSAPEGLNIPLATETGSLKVQQSDESHNSSSSSDSLGENLHALPLSQLLEQQKTAREEKKKLRRSLKEFDESFQSVAGRRAQKQDRIIVEGIYVNYKQVKAKLRLLDALVAKKSCVKRNSC</sequence>
<protein>
    <recommendedName>
        <fullName evidence="4">FAM13A-like domain-containing protein</fullName>
    </recommendedName>
</protein>
<dbReference type="Gene3D" id="1.10.10.1460">
    <property type="match status" value="1"/>
</dbReference>
<feature type="coiled-coil region" evidence="2">
    <location>
        <begin position="395"/>
        <end position="455"/>
    </location>
</feature>
<organism evidence="5 6">
    <name type="scientific">Polyplax serrata</name>
    <name type="common">Common mouse louse</name>
    <dbReference type="NCBI Taxonomy" id="468196"/>
    <lineage>
        <taxon>Eukaryota</taxon>
        <taxon>Metazoa</taxon>
        <taxon>Ecdysozoa</taxon>
        <taxon>Arthropoda</taxon>
        <taxon>Hexapoda</taxon>
        <taxon>Insecta</taxon>
        <taxon>Pterygota</taxon>
        <taxon>Neoptera</taxon>
        <taxon>Paraneoptera</taxon>
        <taxon>Psocodea</taxon>
        <taxon>Troctomorpha</taxon>
        <taxon>Phthiraptera</taxon>
        <taxon>Anoplura</taxon>
        <taxon>Polyplacidae</taxon>
        <taxon>Polyplax</taxon>
    </lineage>
</organism>
<feature type="coiled-coil region" evidence="2">
    <location>
        <begin position="485"/>
        <end position="512"/>
    </location>
</feature>
<evidence type="ECO:0000256" key="1">
    <source>
        <dbReference type="ARBA" id="ARBA00007549"/>
    </source>
</evidence>
<feature type="region of interest" description="Disordered" evidence="3">
    <location>
        <begin position="371"/>
        <end position="395"/>
    </location>
</feature>
<feature type="domain" description="FAM13A-like" evidence="4">
    <location>
        <begin position="656"/>
        <end position="724"/>
    </location>
</feature>
<dbReference type="Pfam" id="PF26116">
    <property type="entry name" value="FAM13A"/>
    <property type="match status" value="1"/>
</dbReference>
<feature type="region of interest" description="Disordered" evidence="3">
    <location>
        <begin position="305"/>
        <end position="355"/>
    </location>
</feature>
<comment type="caution">
    <text evidence="5">The sequence shown here is derived from an EMBL/GenBank/DDBJ whole genome shotgun (WGS) entry which is preliminary data.</text>
</comment>
<feature type="compositionally biased region" description="Basic and acidic residues" evidence="3">
    <location>
        <begin position="154"/>
        <end position="196"/>
    </location>
</feature>
<keyword evidence="2" id="KW-0175">Coiled coil</keyword>
<dbReference type="AlphaFoldDB" id="A0AAN8NLR4"/>
<evidence type="ECO:0000256" key="2">
    <source>
        <dbReference type="SAM" id="Coils"/>
    </source>
</evidence>
<dbReference type="PANTHER" id="PTHR15904:SF17">
    <property type="entry name" value="RHO-GAP DOMAIN-CONTAINING PROTEIN"/>
    <property type="match status" value="1"/>
</dbReference>
<feature type="region of interest" description="Disordered" evidence="3">
    <location>
        <begin position="132"/>
        <end position="196"/>
    </location>
</feature>
<dbReference type="PANTHER" id="PTHR15904">
    <property type="entry name" value="FAM13"/>
    <property type="match status" value="1"/>
</dbReference>
<proteinExistence type="inferred from homology"/>
<feature type="compositionally biased region" description="Basic and acidic residues" evidence="3">
    <location>
        <begin position="381"/>
        <end position="395"/>
    </location>
</feature>
<evidence type="ECO:0000256" key="3">
    <source>
        <dbReference type="SAM" id="MobiDB-lite"/>
    </source>
</evidence>
<dbReference type="InterPro" id="IPR039102">
    <property type="entry name" value="FAM13"/>
</dbReference>
<feature type="compositionally biased region" description="Low complexity" evidence="3">
    <location>
        <begin position="310"/>
        <end position="320"/>
    </location>
</feature>
<evidence type="ECO:0000313" key="6">
    <source>
        <dbReference type="Proteomes" id="UP001372834"/>
    </source>
</evidence>
<feature type="compositionally biased region" description="Polar residues" evidence="3">
    <location>
        <begin position="137"/>
        <end position="146"/>
    </location>
</feature>
<evidence type="ECO:0000259" key="4">
    <source>
        <dbReference type="Pfam" id="PF26116"/>
    </source>
</evidence>
<gene>
    <name evidence="5" type="ORF">RUM43_011204</name>
</gene>
<evidence type="ECO:0000313" key="5">
    <source>
        <dbReference type="EMBL" id="KAK6620905.1"/>
    </source>
</evidence>
<dbReference type="EMBL" id="JAWJWE010000039">
    <property type="protein sequence ID" value="KAK6620905.1"/>
    <property type="molecule type" value="Genomic_DNA"/>
</dbReference>
<name>A0AAN8NLR4_POLSC</name>
<dbReference type="Proteomes" id="UP001372834">
    <property type="component" value="Unassembled WGS sequence"/>
</dbReference>